<reference evidence="1 2" key="1">
    <citation type="submission" date="2018-06" db="EMBL/GenBank/DDBJ databases">
        <title>Genome sequencing of Oceanotoga sp. sy52.</title>
        <authorList>
            <person name="Mori K."/>
        </authorList>
    </citation>
    <scope>NUCLEOTIDE SEQUENCE [LARGE SCALE GENOMIC DNA]</scope>
    <source>
        <strain evidence="2">sy52</strain>
    </source>
</reference>
<dbReference type="AlphaFoldDB" id="A0A7G1G654"/>
<sequence>MPAFLFFLVKVKTKIIMTKLCIGIMQIKIFKKNIVLSITKFLIKYNFKAYYKRNIIMVLDSS</sequence>
<protein>
    <submittedName>
        <fullName evidence="1">Uncharacterized protein</fullName>
    </submittedName>
</protein>
<evidence type="ECO:0000313" key="1">
    <source>
        <dbReference type="EMBL" id="BBE30584.1"/>
    </source>
</evidence>
<dbReference type="InParanoid" id="A0A7G1G654"/>
<accession>A0A7G1G654</accession>
<proteinExistence type="predicted"/>
<keyword evidence="2" id="KW-1185">Reference proteome</keyword>
<dbReference type="Proteomes" id="UP000516361">
    <property type="component" value="Chromosome"/>
</dbReference>
<dbReference type="EMBL" id="AP018712">
    <property type="protein sequence ID" value="BBE30584.1"/>
    <property type="molecule type" value="Genomic_DNA"/>
</dbReference>
<gene>
    <name evidence="1" type="ORF">OSSY52_07250</name>
</gene>
<dbReference type="KEGG" id="ocy:OSSY52_07250"/>
<evidence type="ECO:0000313" key="2">
    <source>
        <dbReference type="Proteomes" id="UP000516361"/>
    </source>
</evidence>
<organism evidence="1 2">
    <name type="scientific">Tepiditoga spiralis</name>
    <dbReference type="NCBI Taxonomy" id="2108365"/>
    <lineage>
        <taxon>Bacteria</taxon>
        <taxon>Thermotogati</taxon>
        <taxon>Thermotogota</taxon>
        <taxon>Thermotogae</taxon>
        <taxon>Petrotogales</taxon>
        <taxon>Petrotogaceae</taxon>
        <taxon>Tepiditoga</taxon>
    </lineage>
</organism>
<name>A0A7G1G654_9BACT</name>